<dbReference type="Proteomes" id="UP000011777">
    <property type="component" value="Unassembled WGS sequence"/>
</dbReference>
<dbReference type="HOGENOM" id="CLU_2102637_0_0_1"/>
<name>M3JR37_CANMX</name>
<sequence>STASIDIATSSIDVGSNSIDIATNSVDIDSSSIDVGSRSVHIAISPATATTATGSTTAINSMVPWLTSRTVRMERIPLGNITNTQRSAPMIGRKATAKRNKPDKKTGLQIISYQFK</sequence>
<dbReference type="EMBL" id="AOGT01002885">
    <property type="protein sequence ID" value="EMG45235.1"/>
    <property type="molecule type" value="Genomic_DNA"/>
</dbReference>
<feature type="non-terminal residue" evidence="1">
    <location>
        <position position="1"/>
    </location>
</feature>
<accession>M3JR37</accession>
<organism evidence="1 2">
    <name type="scientific">Candida maltosa (strain Xu316)</name>
    <name type="common">Yeast</name>
    <dbReference type="NCBI Taxonomy" id="1245528"/>
    <lineage>
        <taxon>Eukaryota</taxon>
        <taxon>Fungi</taxon>
        <taxon>Dikarya</taxon>
        <taxon>Ascomycota</taxon>
        <taxon>Saccharomycotina</taxon>
        <taxon>Pichiomycetes</taxon>
        <taxon>Debaryomycetaceae</taxon>
        <taxon>Candida/Lodderomyces clade</taxon>
        <taxon>Candida</taxon>
    </lineage>
</organism>
<comment type="caution">
    <text evidence="1">The sequence shown here is derived from an EMBL/GenBank/DDBJ whole genome shotgun (WGS) entry which is preliminary data.</text>
</comment>
<reference evidence="1 2" key="1">
    <citation type="submission" date="2013-02" db="EMBL/GenBank/DDBJ databases">
        <title>Genome sequence of Candida maltosa Xu316, a potential industrial strain for xylitol and ethanol production.</title>
        <authorList>
            <person name="Yu J."/>
            <person name="Wang Q."/>
            <person name="Geng X."/>
            <person name="Bao W."/>
            <person name="He P."/>
            <person name="Cai J."/>
        </authorList>
    </citation>
    <scope>NUCLEOTIDE SEQUENCE [LARGE SCALE GENOMIC DNA]</scope>
    <source>
        <strain evidence="2">Xu316</strain>
    </source>
</reference>
<keyword evidence="2" id="KW-1185">Reference proteome</keyword>
<evidence type="ECO:0000313" key="2">
    <source>
        <dbReference type="Proteomes" id="UP000011777"/>
    </source>
</evidence>
<evidence type="ECO:0000313" key="1">
    <source>
        <dbReference type="EMBL" id="EMG45235.1"/>
    </source>
</evidence>
<proteinExistence type="predicted"/>
<gene>
    <name evidence="1" type="ORF">G210_5172</name>
</gene>
<protein>
    <submittedName>
        <fullName evidence="1">Ubiquitin-like modifier protein</fullName>
    </submittedName>
</protein>
<dbReference type="AlphaFoldDB" id="M3JR37"/>